<feature type="transmembrane region" description="Helical" evidence="1">
    <location>
        <begin position="51"/>
        <end position="73"/>
    </location>
</feature>
<feature type="non-terminal residue" evidence="2">
    <location>
        <position position="1"/>
    </location>
</feature>
<sequence>KTMANQTKINKEKVEEQIFEIDSVVKFNEKNLKAESKALSVPYQAYISSGWLIVGGSYIIPGFLFFLFLYGFLIPNLLTVPFSFVLLLNLKYIIILLITPLILIIIYLIHLFFIALITRWIYKFADKRGPIQGLFDRDLSESSTLLDYYHFRSFLMKYPIFSIIRSPFPWLIKWELRFIGSNKIGKGTVIEESYIHSHINFGKNCYYGTFAHITNHLVDGVYGKEKLTFFGVEIGDNCVFNSLTGVLPGLEIGNNATLLSKATTMKYDKLGDNGIYAGFPVKRLNKDEIIKFTGGVYDGE</sequence>
<keyword evidence="1" id="KW-0812">Transmembrane</keyword>
<protein>
    <recommendedName>
        <fullName evidence="3">Bacterial transferase hexapeptide repeat protein</fullName>
    </recommendedName>
</protein>
<dbReference type="Gene3D" id="2.160.10.10">
    <property type="entry name" value="Hexapeptide repeat proteins"/>
    <property type="match status" value="1"/>
</dbReference>
<evidence type="ECO:0000313" key="2">
    <source>
        <dbReference type="EMBL" id="GAG78129.1"/>
    </source>
</evidence>
<organism evidence="2">
    <name type="scientific">marine sediment metagenome</name>
    <dbReference type="NCBI Taxonomy" id="412755"/>
    <lineage>
        <taxon>unclassified sequences</taxon>
        <taxon>metagenomes</taxon>
        <taxon>ecological metagenomes</taxon>
    </lineage>
</organism>
<proteinExistence type="predicted"/>
<name>X1A8V8_9ZZZZ</name>
<reference evidence="2" key="1">
    <citation type="journal article" date="2014" name="Front. Microbiol.">
        <title>High frequency of phylogenetically diverse reductive dehalogenase-homologous genes in deep subseafloor sedimentary metagenomes.</title>
        <authorList>
            <person name="Kawai M."/>
            <person name="Futagami T."/>
            <person name="Toyoda A."/>
            <person name="Takaki Y."/>
            <person name="Nishi S."/>
            <person name="Hori S."/>
            <person name="Arai W."/>
            <person name="Tsubouchi T."/>
            <person name="Morono Y."/>
            <person name="Uchiyama I."/>
            <person name="Ito T."/>
            <person name="Fujiyama A."/>
            <person name="Inagaki F."/>
            <person name="Takami H."/>
        </authorList>
    </citation>
    <scope>NUCLEOTIDE SEQUENCE</scope>
    <source>
        <strain evidence="2">Expedition CK06-06</strain>
    </source>
</reference>
<comment type="caution">
    <text evidence="2">The sequence shown here is derived from an EMBL/GenBank/DDBJ whole genome shotgun (WGS) entry which is preliminary data.</text>
</comment>
<feature type="transmembrane region" description="Helical" evidence="1">
    <location>
        <begin position="93"/>
        <end position="118"/>
    </location>
</feature>
<dbReference type="InterPro" id="IPR011004">
    <property type="entry name" value="Trimer_LpxA-like_sf"/>
</dbReference>
<accession>X1A8V8</accession>
<keyword evidence="1" id="KW-1133">Transmembrane helix</keyword>
<gene>
    <name evidence="2" type="ORF">S01H4_31151</name>
</gene>
<dbReference type="EMBL" id="BART01016150">
    <property type="protein sequence ID" value="GAG78129.1"/>
    <property type="molecule type" value="Genomic_DNA"/>
</dbReference>
<evidence type="ECO:0000256" key="1">
    <source>
        <dbReference type="SAM" id="Phobius"/>
    </source>
</evidence>
<dbReference type="SUPFAM" id="SSF51161">
    <property type="entry name" value="Trimeric LpxA-like enzymes"/>
    <property type="match status" value="1"/>
</dbReference>
<dbReference type="AlphaFoldDB" id="X1A8V8"/>
<evidence type="ECO:0008006" key="3">
    <source>
        <dbReference type="Google" id="ProtNLM"/>
    </source>
</evidence>
<keyword evidence="1" id="KW-0472">Membrane</keyword>